<evidence type="ECO:0000313" key="3">
    <source>
        <dbReference type="Proteomes" id="UP000320390"/>
    </source>
</evidence>
<feature type="domain" description="DUF58" evidence="1">
    <location>
        <begin position="63"/>
        <end position="270"/>
    </location>
</feature>
<dbReference type="PANTHER" id="PTHR33608:SF7">
    <property type="entry name" value="DUF58 DOMAIN-CONTAINING PROTEIN"/>
    <property type="match status" value="1"/>
</dbReference>
<dbReference type="AlphaFoldDB" id="A0A518EPL9"/>
<dbReference type="SUPFAM" id="SSF53300">
    <property type="entry name" value="vWA-like"/>
    <property type="match status" value="1"/>
</dbReference>
<organism evidence="2 3">
    <name type="scientific">Saltatorellus ferox</name>
    <dbReference type="NCBI Taxonomy" id="2528018"/>
    <lineage>
        <taxon>Bacteria</taxon>
        <taxon>Pseudomonadati</taxon>
        <taxon>Planctomycetota</taxon>
        <taxon>Planctomycetia</taxon>
        <taxon>Planctomycetia incertae sedis</taxon>
        <taxon>Saltatorellus</taxon>
    </lineage>
</organism>
<gene>
    <name evidence="2" type="ORF">Poly30_15380</name>
</gene>
<evidence type="ECO:0000259" key="1">
    <source>
        <dbReference type="Pfam" id="PF01882"/>
    </source>
</evidence>
<protein>
    <recommendedName>
        <fullName evidence="1">DUF58 domain-containing protein</fullName>
    </recommendedName>
</protein>
<dbReference type="OrthoDB" id="9780819at2"/>
<dbReference type="RefSeq" id="WP_145195860.1">
    <property type="nucleotide sequence ID" value="NZ_CP036434.1"/>
</dbReference>
<dbReference type="InterPro" id="IPR036465">
    <property type="entry name" value="vWFA_dom_sf"/>
</dbReference>
<proteinExistence type="predicted"/>
<dbReference type="Proteomes" id="UP000320390">
    <property type="component" value="Chromosome"/>
</dbReference>
<dbReference type="PANTHER" id="PTHR33608">
    <property type="entry name" value="BLL2464 PROTEIN"/>
    <property type="match status" value="1"/>
</dbReference>
<dbReference type="Pfam" id="PF01882">
    <property type="entry name" value="DUF58"/>
    <property type="match status" value="1"/>
</dbReference>
<evidence type="ECO:0000313" key="2">
    <source>
        <dbReference type="EMBL" id="QDV06034.1"/>
    </source>
</evidence>
<keyword evidence="3" id="KW-1185">Reference proteome</keyword>
<dbReference type="EMBL" id="CP036434">
    <property type="protein sequence ID" value="QDV06034.1"/>
    <property type="molecule type" value="Genomic_DNA"/>
</dbReference>
<sequence>MNRTTGVNPSTGTAASATLPELFDTEFLEAAQRLRLVARRVAPRGRFAEQRSKSKGSGLEFQDYRPYTHGDDMRAIDWTVYRRLGRVFVRLFEEHEDLPLYLLPDISRSLWIESPPRVIAGLQAALALAAVSLGAHDSVGVFPFAEDLSILQRPTSGKGRLATLAARMQTLQPGGATNLRTSLKRFGGMRLRPGLVVIVSDFFDEGGLEAITESIRGVRHKLLFVQLVRATDRDPKALVGDLRLVDCETSDAQDVSISPAVMQRYQAAYDRFSEGLAALARSRQAGLLALDVESDVVPQIASLFENGRREV</sequence>
<dbReference type="Gene3D" id="3.40.50.410">
    <property type="entry name" value="von Willebrand factor, type A domain"/>
    <property type="match status" value="1"/>
</dbReference>
<name>A0A518EPL9_9BACT</name>
<accession>A0A518EPL9</accession>
<dbReference type="InterPro" id="IPR002881">
    <property type="entry name" value="DUF58"/>
</dbReference>
<reference evidence="2 3" key="1">
    <citation type="submission" date="2019-02" db="EMBL/GenBank/DDBJ databases">
        <title>Deep-cultivation of Planctomycetes and their phenomic and genomic characterization uncovers novel biology.</title>
        <authorList>
            <person name="Wiegand S."/>
            <person name="Jogler M."/>
            <person name="Boedeker C."/>
            <person name="Pinto D."/>
            <person name="Vollmers J."/>
            <person name="Rivas-Marin E."/>
            <person name="Kohn T."/>
            <person name="Peeters S.H."/>
            <person name="Heuer A."/>
            <person name="Rast P."/>
            <person name="Oberbeckmann S."/>
            <person name="Bunk B."/>
            <person name="Jeske O."/>
            <person name="Meyerdierks A."/>
            <person name="Storesund J.E."/>
            <person name="Kallscheuer N."/>
            <person name="Luecker S."/>
            <person name="Lage O.M."/>
            <person name="Pohl T."/>
            <person name="Merkel B.J."/>
            <person name="Hornburger P."/>
            <person name="Mueller R.-W."/>
            <person name="Bruemmer F."/>
            <person name="Labrenz M."/>
            <person name="Spormann A.M."/>
            <person name="Op den Camp H."/>
            <person name="Overmann J."/>
            <person name="Amann R."/>
            <person name="Jetten M.S.M."/>
            <person name="Mascher T."/>
            <person name="Medema M.H."/>
            <person name="Devos D.P."/>
            <person name="Kaster A.-K."/>
            <person name="Ovreas L."/>
            <person name="Rohde M."/>
            <person name="Galperin M.Y."/>
            <person name="Jogler C."/>
        </authorList>
    </citation>
    <scope>NUCLEOTIDE SEQUENCE [LARGE SCALE GENOMIC DNA]</scope>
    <source>
        <strain evidence="2 3">Poly30</strain>
    </source>
</reference>